<dbReference type="Gene3D" id="3.40.50.1240">
    <property type="entry name" value="Phosphoglycerate mutase-like"/>
    <property type="match status" value="1"/>
</dbReference>
<dbReference type="SUPFAM" id="SSF53254">
    <property type="entry name" value="Phosphoglycerate mutase-like"/>
    <property type="match status" value="1"/>
</dbReference>
<comment type="caution">
    <text evidence="1">The sequence shown here is derived from an EMBL/GenBank/DDBJ whole genome shotgun (WGS) entry which is preliminary data.</text>
</comment>
<name>A0A9X2FBB7_9BACT</name>
<dbReference type="Proteomes" id="UP001155241">
    <property type="component" value="Unassembled WGS sequence"/>
</dbReference>
<dbReference type="EMBL" id="JAMXLR010000061">
    <property type="protein sequence ID" value="MCO6045842.1"/>
    <property type="molecule type" value="Genomic_DNA"/>
</dbReference>
<dbReference type="RefSeq" id="WP_252853951.1">
    <property type="nucleotide sequence ID" value="NZ_JAMXLR010000061.1"/>
</dbReference>
<proteinExistence type="predicted"/>
<organism evidence="1 2">
    <name type="scientific">Aeoliella straminimaris</name>
    <dbReference type="NCBI Taxonomy" id="2954799"/>
    <lineage>
        <taxon>Bacteria</taxon>
        <taxon>Pseudomonadati</taxon>
        <taxon>Planctomycetota</taxon>
        <taxon>Planctomycetia</taxon>
        <taxon>Pirellulales</taxon>
        <taxon>Lacipirellulaceae</taxon>
        <taxon>Aeoliella</taxon>
    </lineage>
</organism>
<sequence>MYLYLARHAWAGHYGDPEWPDDSERPLTIEGVERYRHVLRKLSRGGMRLEAIATSPYVRCEQTAELIAEACGGHITTLDSLAIGAELDELVEWTNHHAAEQVCWVGHNPDMPHLAAALLGGDNSAIRFAKGAVAAIRFYDQVELGTGELYWLATAKLLGV</sequence>
<evidence type="ECO:0000313" key="1">
    <source>
        <dbReference type="EMBL" id="MCO6045842.1"/>
    </source>
</evidence>
<evidence type="ECO:0000313" key="2">
    <source>
        <dbReference type="Proteomes" id="UP001155241"/>
    </source>
</evidence>
<accession>A0A9X2FBB7</accession>
<reference evidence="1" key="1">
    <citation type="submission" date="2022-06" db="EMBL/GenBank/DDBJ databases">
        <title>Aeoliella straminimaris, a novel planctomycete from sediments.</title>
        <authorList>
            <person name="Vitorino I.R."/>
            <person name="Lage O.M."/>
        </authorList>
    </citation>
    <scope>NUCLEOTIDE SEQUENCE</scope>
    <source>
        <strain evidence="1">ICT_H6.2</strain>
    </source>
</reference>
<dbReference type="Pfam" id="PF00300">
    <property type="entry name" value="His_Phos_1"/>
    <property type="match status" value="1"/>
</dbReference>
<dbReference type="InterPro" id="IPR029033">
    <property type="entry name" value="His_PPase_superfam"/>
</dbReference>
<gene>
    <name evidence="1" type="ORF">NG895_18235</name>
</gene>
<dbReference type="CDD" id="cd07067">
    <property type="entry name" value="HP_PGM_like"/>
    <property type="match status" value="1"/>
</dbReference>
<dbReference type="AlphaFoldDB" id="A0A9X2FBB7"/>
<protein>
    <submittedName>
        <fullName evidence="1">Histidine phosphatase family protein</fullName>
    </submittedName>
</protein>
<dbReference type="InterPro" id="IPR013078">
    <property type="entry name" value="His_Pase_superF_clade-1"/>
</dbReference>
<keyword evidence="2" id="KW-1185">Reference proteome</keyword>